<reference evidence="19 20" key="1">
    <citation type="submission" date="2019-05" db="EMBL/GenBank/DDBJ databases">
        <title>Algicella ahnfeltiae gen. nov., sp. nov., a novel marine bacterium of the family Flavobacteriaceae isolated from a red alga.</title>
        <authorList>
            <person name="Nedashkovskaya O.I."/>
            <person name="Kukhlevskiy A.D."/>
            <person name="Kim S.-G."/>
            <person name="Zhukova N.V."/>
            <person name="Mikhailov V.V."/>
        </authorList>
    </citation>
    <scope>NUCLEOTIDE SEQUENCE [LARGE SCALE GENOMIC DNA]</scope>
    <source>
        <strain evidence="19 20">10Alg115</strain>
    </source>
</reference>
<evidence type="ECO:0000256" key="4">
    <source>
        <dbReference type="ARBA" id="ARBA00012438"/>
    </source>
</evidence>
<evidence type="ECO:0000256" key="3">
    <source>
        <dbReference type="ARBA" id="ARBA00004496"/>
    </source>
</evidence>
<dbReference type="InterPro" id="IPR004358">
    <property type="entry name" value="Sig_transdc_His_kin-like_C"/>
</dbReference>
<dbReference type="EMBL" id="CP040749">
    <property type="protein sequence ID" value="QCX37945.1"/>
    <property type="molecule type" value="Genomic_DNA"/>
</dbReference>
<keyword evidence="17" id="KW-0472">Membrane</keyword>
<evidence type="ECO:0000313" key="20">
    <source>
        <dbReference type="Proteomes" id="UP000306229"/>
    </source>
</evidence>
<dbReference type="SMART" id="SM00028">
    <property type="entry name" value="TPR"/>
    <property type="match status" value="4"/>
</dbReference>
<evidence type="ECO:0000256" key="16">
    <source>
        <dbReference type="PROSITE-ProRule" id="PRU00339"/>
    </source>
</evidence>
<comment type="catalytic activity">
    <reaction evidence="1">
        <text>ATP + protein L-histidine = ADP + protein N-phospho-L-histidine.</text>
        <dbReference type="EC" id="2.7.13.3"/>
    </reaction>
</comment>
<dbReference type="PANTHER" id="PTHR24421:SF59">
    <property type="entry name" value="OXYGEN SENSOR HISTIDINE KINASE NREB"/>
    <property type="match status" value="1"/>
</dbReference>
<dbReference type="InterPro" id="IPR011990">
    <property type="entry name" value="TPR-like_helical_dom_sf"/>
</dbReference>
<feature type="transmembrane region" description="Helical" evidence="17">
    <location>
        <begin position="420"/>
        <end position="437"/>
    </location>
</feature>
<accession>A0A5B7TN13</accession>
<keyword evidence="17" id="KW-0812">Transmembrane</keyword>
<comment type="subcellular location">
    <subcellularLocation>
        <location evidence="3">Cytoplasm</location>
    </subcellularLocation>
</comment>
<dbReference type="KEGG" id="fbe:FF125_05670"/>
<keyword evidence="16" id="KW-0802">TPR repeat</keyword>
<keyword evidence="7" id="KW-0963">Cytoplasm</keyword>
<dbReference type="OrthoDB" id="977000at2"/>
<dbReference type="GO" id="GO:0046983">
    <property type="term" value="F:protein dimerization activity"/>
    <property type="evidence" value="ECO:0007669"/>
    <property type="project" value="InterPro"/>
</dbReference>
<keyword evidence="17" id="KW-1133">Transmembrane helix</keyword>
<name>A0A5B7TN13_9FLAO</name>
<comment type="function">
    <text evidence="14">Member of the two-component regulatory system NreB/NreC involved in the control of dissimilatory nitrate/nitrite reduction in response to oxygen. NreB functions as a direct oxygen sensor histidine kinase which is autophosphorylated, in the absence of oxygen, probably at the conserved histidine residue, and transfers its phosphate group probably to a conserved aspartate residue of NreC. NreB/NreC activates the expression of the nitrate (narGHJI) and nitrite (nir) reductase operons, as well as the putative nitrate transporter gene narT.</text>
</comment>
<keyword evidence="6" id="KW-0004">4Fe-4S</keyword>
<keyword evidence="20" id="KW-1185">Reference proteome</keyword>
<evidence type="ECO:0000256" key="8">
    <source>
        <dbReference type="ARBA" id="ARBA00022679"/>
    </source>
</evidence>
<evidence type="ECO:0000256" key="2">
    <source>
        <dbReference type="ARBA" id="ARBA00001966"/>
    </source>
</evidence>
<evidence type="ECO:0000256" key="9">
    <source>
        <dbReference type="ARBA" id="ARBA00022723"/>
    </source>
</evidence>
<dbReference type="CDD" id="cd16917">
    <property type="entry name" value="HATPase_UhpB-NarQ-NarX-like"/>
    <property type="match status" value="1"/>
</dbReference>
<protein>
    <recommendedName>
        <fullName evidence="5">Oxygen sensor histidine kinase NreB</fullName>
        <ecNumber evidence="4">2.7.13.3</ecNumber>
    </recommendedName>
    <alternativeName>
        <fullName evidence="15">Nitrogen regulation protein B</fullName>
    </alternativeName>
</protein>
<sequence>MKHFYLYILFFISSMTVQSMTRTINANEDLDEQIDSIAIWIGYSKNNDYELKRRILYLNKAYKSTLQIKNDSLKNKYLSKISLRFSKLKDSSSFRNVNKISVRLSKKLGDSVTLANNYWDLGAFLSSYKVNDSAYYYYYHSQKMFKEAGDNYSSGRMLLNMAIIQSENRDYTGSEVTTIRALELLEPLGKNKQLYSCYNNLGVVFNELHEYDKAMLYHNKALEYQSQNDEESIDRENTLNNIGVVYANIEQYEKAINNYTKALRTRGLKKLKPPLYAKLLDNLAYSKFKLNDTVGVVKLFEESLHIRDSINDVWGKSMNLLHMAEYYDTYNDTIKAFEAVKEAKDLAEKSKNYRDLLKCLILLYKLDAPNKDQYTTRYLALTETLQEEERAIRNKFARIQFETDHFIEENETLSEQNRDILIVGSIVLVLGMLIYIIRDQRLKNVRLKLEKEQQLANEEIYNLMLTQQNKIDEGKRNEKKRMSEELHDGVLGNLYGIKMNLAVLNAQNNADAVIKRETFIEGLSKVIDEIRNVSHELHSNAIDANVGYVQLIEDLLSEKSALHGYSFELLADDTIKWTEIKGDIKMNIYRIIQESVQNINKYAKANNLNVSINSDGDFIYLSIMDDGIGFNTNTNKDGIGIKNIRSRVERLNGVVEFISELKKGTTINIKIPF</sequence>
<evidence type="ECO:0000259" key="18">
    <source>
        <dbReference type="PROSITE" id="PS50109"/>
    </source>
</evidence>
<feature type="repeat" description="TPR" evidence="16">
    <location>
        <begin position="195"/>
        <end position="228"/>
    </location>
</feature>
<dbReference type="PRINTS" id="PR00344">
    <property type="entry name" value="BCTRLSENSOR"/>
</dbReference>
<keyword evidence="11" id="KW-0408">Iron</keyword>
<evidence type="ECO:0000313" key="19">
    <source>
        <dbReference type="EMBL" id="QCX37945.1"/>
    </source>
</evidence>
<dbReference type="GO" id="GO:0000155">
    <property type="term" value="F:phosphorelay sensor kinase activity"/>
    <property type="evidence" value="ECO:0007669"/>
    <property type="project" value="InterPro"/>
</dbReference>
<dbReference type="Pfam" id="PF13424">
    <property type="entry name" value="TPR_12"/>
    <property type="match status" value="1"/>
</dbReference>
<gene>
    <name evidence="19" type="ORF">FF125_05670</name>
</gene>
<dbReference type="GO" id="GO:0046872">
    <property type="term" value="F:metal ion binding"/>
    <property type="evidence" value="ECO:0007669"/>
    <property type="project" value="UniProtKB-KW"/>
</dbReference>
<proteinExistence type="predicted"/>
<dbReference type="InterPro" id="IPR003594">
    <property type="entry name" value="HATPase_dom"/>
</dbReference>
<dbReference type="GO" id="GO:0005737">
    <property type="term" value="C:cytoplasm"/>
    <property type="evidence" value="ECO:0007669"/>
    <property type="project" value="UniProtKB-SubCell"/>
</dbReference>
<dbReference type="Gene3D" id="1.25.40.10">
    <property type="entry name" value="Tetratricopeptide repeat domain"/>
    <property type="match status" value="2"/>
</dbReference>
<keyword evidence="10" id="KW-0418">Kinase</keyword>
<keyword evidence="8" id="KW-0808">Transferase</keyword>
<dbReference type="SUPFAM" id="SSF55874">
    <property type="entry name" value="ATPase domain of HSP90 chaperone/DNA topoisomerase II/histidine kinase"/>
    <property type="match status" value="1"/>
</dbReference>
<evidence type="ECO:0000256" key="14">
    <source>
        <dbReference type="ARBA" id="ARBA00024827"/>
    </source>
</evidence>
<keyword evidence="9" id="KW-0479">Metal-binding</keyword>
<dbReference type="InterPro" id="IPR011712">
    <property type="entry name" value="Sig_transdc_His_kin_sub3_dim/P"/>
</dbReference>
<dbReference type="InterPro" id="IPR019734">
    <property type="entry name" value="TPR_rpt"/>
</dbReference>
<dbReference type="Gene3D" id="3.30.565.10">
    <property type="entry name" value="Histidine kinase-like ATPase, C-terminal domain"/>
    <property type="match status" value="1"/>
</dbReference>
<feature type="domain" description="Histidine kinase" evidence="18">
    <location>
        <begin position="588"/>
        <end position="673"/>
    </location>
</feature>
<dbReference type="InterPro" id="IPR050482">
    <property type="entry name" value="Sensor_HK_TwoCompSys"/>
</dbReference>
<dbReference type="AlphaFoldDB" id="A0A5B7TN13"/>
<evidence type="ECO:0000256" key="12">
    <source>
        <dbReference type="ARBA" id="ARBA00023012"/>
    </source>
</evidence>
<dbReference type="EC" id="2.7.13.3" evidence="4"/>
<dbReference type="Gene3D" id="1.20.5.1930">
    <property type="match status" value="1"/>
</dbReference>
<dbReference type="GO" id="GO:0051539">
    <property type="term" value="F:4 iron, 4 sulfur cluster binding"/>
    <property type="evidence" value="ECO:0007669"/>
    <property type="project" value="UniProtKB-KW"/>
</dbReference>
<evidence type="ECO:0000256" key="13">
    <source>
        <dbReference type="ARBA" id="ARBA00023014"/>
    </source>
</evidence>
<evidence type="ECO:0000256" key="10">
    <source>
        <dbReference type="ARBA" id="ARBA00022777"/>
    </source>
</evidence>
<dbReference type="InterPro" id="IPR005467">
    <property type="entry name" value="His_kinase_dom"/>
</dbReference>
<evidence type="ECO:0000256" key="15">
    <source>
        <dbReference type="ARBA" id="ARBA00030800"/>
    </source>
</evidence>
<dbReference type="SUPFAM" id="SSF48452">
    <property type="entry name" value="TPR-like"/>
    <property type="match status" value="1"/>
</dbReference>
<organism evidence="19 20">
    <name type="scientific">Aureibaculum algae</name>
    <dbReference type="NCBI Taxonomy" id="2584122"/>
    <lineage>
        <taxon>Bacteria</taxon>
        <taxon>Pseudomonadati</taxon>
        <taxon>Bacteroidota</taxon>
        <taxon>Flavobacteriia</taxon>
        <taxon>Flavobacteriales</taxon>
        <taxon>Flavobacteriaceae</taxon>
        <taxon>Aureibaculum</taxon>
    </lineage>
</organism>
<evidence type="ECO:0000256" key="7">
    <source>
        <dbReference type="ARBA" id="ARBA00022490"/>
    </source>
</evidence>
<comment type="cofactor">
    <cofactor evidence="2">
        <name>[4Fe-4S] cluster</name>
        <dbReference type="ChEBI" id="CHEBI:49883"/>
    </cofactor>
</comment>
<evidence type="ECO:0000256" key="11">
    <source>
        <dbReference type="ARBA" id="ARBA00023004"/>
    </source>
</evidence>
<keyword evidence="12" id="KW-0902">Two-component regulatory system</keyword>
<dbReference type="InterPro" id="IPR036890">
    <property type="entry name" value="HATPase_C_sf"/>
</dbReference>
<dbReference type="Proteomes" id="UP000306229">
    <property type="component" value="Chromosome"/>
</dbReference>
<dbReference type="PANTHER" id="PTHR24421">
    <property type="entry name" value="NITRATE/NITRITE SENSOR PROTEIN NARX-RELATED"/>
    <property type="match status" value="1"/>
</dbReference>
<dbReference type="PROSITE" id="PS50005">
    <property type="entry name" value="TPR"/>
    <property type="match status" value="2"/>
</dbReference>
<keyword evidence="13" id="KW-0411">Iron-sulfur</keyword>
<dbReference type="PROSITE" id="PS50109">
    <property type="entry name" value="HIS_KIN"/>
    <property type="match status" value="1"/>
</dbReference>
<dbReference type="Pfam" id="PF02518">
    <property type="entry name" value="HATPase_c"/>
    <property type="match status" value="1"/>
</dbReference>
<feature type="repeat" description="TPR" evidence="16">
    <location>
        <begin position="236"/>
        <end position="269"/>
    </location>
</feature>
<evidence type="ECO:0000256" key="17">
    <source>
        <dbReference type="SAM" id="Phobius"/>
    </source>
</evidence>
<evidence type="ECO:0000256" key="6">
    <source>
        <dbReference type="ARBA" id="ARBA00022485"/>
    </source>
</evidence>
<dbReference type="Pfam" id="PF07730">
    <property type="entry name" value="HisKA_3"/>
    <property type="match status" value="1"/>
</dbReference>
<evidence type="ECO:0000256" key="1">
    <source>
        <dbReference type="ARBA" id="ARBA00000085"/>
    </source>
</evidence>
<dbReference type="GO" id="GO:0016020">
    <property type="term" value="C:membrane"/>
    <property type="evidence" value="ECO:0007669"/>
    <property type="project" value="InterPro"/>
</dbReference>
<evidence type="ECO:0000256" key="5">
    <source>
        <dbReference type="ARBA" id="ARBA00017322"/>
    </source>
</evidence>